<dbReference type="Pfam" id="PF07714">
    <property type="entry name" value="PK_Tyr_Ser-Thr"/>
    <property type="match status" value="1"/>
</dbReference>
<dbReference type="Gene3D" id="1.10.510.10">
    <property type="entry name" value="Transferase(Phosphotransferase) domain 1"/>
    <property type="match status" value="1"/>
</dbReference>
<evidence type="ECO:0000313" key="2">
    <source>
        <dbReference type="EMBL" id="CAF9914202.1"/>
    </source>
</evidence>
<feature type="domain" description="Serine-threonine/tyrosine-protein kinase catalytic" evidence="1">
    <location>
        <begin position="164"/>
        <end position="222"/>
    </location>
</feature>
<dbReference type="Proteomes" id="UP000664169">
    <property type="component" value="Unassembled WGS sequence"/>
</dbReference>
<protein>
    <recommendedName>
        <fullName evidence="1">Serine-threonine/tyrosine-protein kinase catalytic domain-containing protein</fullName>
    </recommendedName>
</protein>
<organism evidence="2 3">
    <name type="scientific">Gomphillus americanus</name>
    <dbReference type="NCBI Taxonomy" id="1940652"/>
    <lineage>
        <taxon>Eukaryota</taxon>
        <taxon>Fungi</taxon>
        <taxon>Dikarya</taxon>
        <taxon>Ascomycota</taxon>
        <taxon>Pezizomycotina</taxon>
        <taxon>Lecanoromycetes</taxon>
        <taxon>OSLEUM clade</taxon>
        <taxon>Ostropomycetidae</taxon>
        <taxon>Ostropales</taxon>
        <taxon>Graphidaceae</taxon>
        <taxon>Gomphilloideae</taxon>
        <taxon>Gomphillus</taxon>
    </lineage>
</organism>
<name>A0A8H3EXB7_9LECA</name>
<evidence type="ECO:0000313" key="3">
    <source>
        <dbReference type="Proteomes" id="UP000664169"/>
    </source>
</evidence>
<dbReference type="OrthoDB" id="5421195at2759"/>
<comment type="caution">
    <text evidence="2">The sequence shown here is derived from an EMBL/GenBank/DDBJ whole genome shotgun (WGS) entry which is preliminary data.</text>
</comment>
<reference evidence="2" key="1">
    <citation type="submission" date="2021-03" db="EMBL/GenBank/DDBJ databases">
        <authorList>
            <person name="Tagirdzhanova G."/>
        </authorList>
    </citation>
    <scope>NUCLEOTIDE SEQUENCE</scope>
</reference>
<evidence type="ECO:0000259" key="1">
    <source>
        <dbReference type="Pfam" id="PF07714"/>
    </source>
</evidence>
<dbReference type="InterPro" id="IPR022198">
    <property type="entry name" value="DUF3723"/>
</dbReference>
<accession>A0A8H3EXB7</accession>
<proteinExistence type="predicted"/>
<dbReference type="InterPro" id="IPR001245">
    <property type="entry name" value="Ser-Thr/Tyr_kinase_cat_dom"/>
</dbReference>
<dbReference type="EMBL" id="CAJPDQ010000009">
    <property type="protein sequence ID" value="CAF9914202.1"/>
    <property type="molecule type" value="Genomic_DNA"/>
</dbReference>
<dbReference type="AlphaFoldDB" id="A0A8H3EXB7"/>
<keyword evidence="3" id="KW-1185">Reference proteome</keyword>
<dbReference type="Pfam" id="PF12520">
    <property type="entry name" value="DUF3723"/>
    <property type="match status" value="2"/>
</dbReference>
<sequence>MPDKIHIPIHGSARDSKLEGRPISSVRVIIDSSDTIPLTLGNEMNGAERHVKVLSASPWKDYSKIFDILGPRQVSLATARVRPYERVLVKRVDHGISQKELCHLQEFRDMRLLLPRTMYDDGSHIFLIIDDVRLSLLHLILSPIYPDGKQLGSIVRQVGLHFVAENPRMLMIEIKMLEGIAYLHKHGFVHGMLTSGNVVLTAQGHVKIDDLELCKRSYHRSHDIESIHTITLQLLQKPIQADSKCETYHNIQDISDVKAADFVKACSTSESADDLLKAYSGISHLPFSTSIMVYLNSTIAVIFVGSAQVDINELLFAYDSPYDIDNDKILRLKKLIFEQCSRLNDNHHIPALISPTALEKAMALSDLHSSSLAPRTAVCFPYLKIDGSGLQCLRGKHRLLAAKDVLPWEDKWWIVDLYTQEDKLENTKVRSLRCSNENYNHGELYRTIRHYTEENLDALAEYWKMKLSCHSRKNLRRILSRESWKIAFDNILRIPGLRKGMSLSSMHHIMNTHCDEEILRYLHHIKDIWYFLVDQSTSALERIDEQSVEALEFSAPRASLEDVSWLDREIDAGRIFTAFTYQERKEIFGRLRQVRGLVPGLISFYSNMKYIAMVSQSLVPLLPSKPSGESIVLMLRKMFLHQTCRNQDLPISDLVMPEGSKNYHFDTAYRSLVVWAMRNYACVPLEPVENRDDRERKYRSRASIHADKLYELAVLAQNLGFVSARINSILSVGKETCEDDYVSKRPPELVTRGRGIPRDRRRSGLPTVSEQCRDRPFLTLEYLHTPSEEVGEGITSFFVRKDVYLSFFGHDNIGD</sequence>
<dbReference type="GO" id="GO:0004672">
    <property type="term" value="F:protein kinase activity"/>
    <property type="evidence" value="ECO:0007669"/>
    <property type="project" value="InterPro"/>
</dbReference>
<dbReference type="InterPro" id="IPR011009">
    <property type="entry name" value="Kinase-like_dom_sf"/>
</dbReference>
<dbReference type="SUPFAM" id="SSF56112">
    <property type="entry name" value="Protein kinase-like (PK-like)"/>
    <property type="match status" value="1"/>
</dbReference>
<gene>
    <name evidence="2" type="ORF">GOMPHAMPRED_008099</name>
</gene>